<dbReference type="OrthoDB" id="5981357at2759"/>
<evidence type="ECO:0000256" key="1">
    <source>
        <dbReference type="ARBA" id="ARBA00004651"/>
    </source>
</evidence>
<evidence type="ECO:0000313" key="13">
    <source>
        <dbReference type="Proteomes" id="UP001163046"/>
    </source>
</evidence>
<dbReference type="EMBL" id="MU827304">
    <property type="protein sequence ID" value="KAJ7365125.1"/>
    <property type="molecule type" value="Genomic_DNA"/>
</dbReference>
<evidence type="ECO:0000259" key="11">
    <source>
        <dbReference type="PROSITE" id="PS50262"/>
    </source>
</evidence>
<evidence type="ECO:0000256" key="2">
    <source>
        <dbReference type="ARBA" id="ARBA00022475"/>
    </source>
</evidence>
<evidence type="ECO:0000256" key="8">
    <source>
        <dbReference type="ARBA" id="ARBA00023224"/>
    </source>
</evidence>
<proteinExistence type="inferred from homology"/>
<evidence type="ECO:0000256" key="10">
    <source>
        <dbReference type="SAM" id="Phobius"/>
    </source>
</evidence>
<dbReference type="CDD" id="cd00637">
    <property type="entry name" value="7tm_classA_rhodopsin-like"/>
    <property type="match status" value="1"/>
</dbReference>
<organism evidence="12 13">
    <name type="scientific">Desmophyllum pertusum</name>
    <dbReference type="NCBI Taxonomy" id="174260"/>
    <lineage>
        <taxon>Eukaryota</taxon>
        <taxon>Metazoa</taxon>
        <taxon>Cnidaria</taxon>
        <taxon>Anthozoa</taxon>
        <taxon>Hexacorallia</taxon>
        <taxon>Scleractinia</taxon>
        <taxon>Caryophylliina</taxon>
        <taxon>Caryophylliidae</taxon>
        <taxon>Desmophyllum</taxon>
    </lineage>
</organism>
<feature type="transmembrane region" description="Helical" evidence="10">
    <location>
        <begin position="234"/>
        <end position="257"/>
    </location>
</feature>
<feature type="domain" description="G-protein coupled receptors family 1 profile" evidence="11">
    <location>
        <begin position="31"/>
        <end position="288"/>
    </location>
</feature>
<dbReference type="AlphaFoldDB" id="A0A9W9YRY1"/>
<comment type="subcellular location">
    <subcellularLocation>
        <location evidence="1">Cell membrane</location>
        <topology evidence="1">Multi-pass membrane protein</topology>
    </subcellularLocation>
</comment>
<feature type="transmembrane region" description="Helical" evidence="10">
    <location>
        <begin position="181"/>
        <end position="204"/>
    </location>
</feature>
<evidence type="ECO:0000256" key="4">
    <source>
        <dbReference type="ARBA" id="ARBA00022989"/>
    </source>
</evidence>
<dbReference type="PRINTS" id="PR00237">
    <property type="entry name" value="GPCRRHODOPSN"/>
</dbReference>
<protein>
    <submittedName>
        <fullName evidence="12">Melanopsin</fullName>
    </submittedName>
</protein>
<feature type="transmembrane region" description="Helical" evidence="10">
    <location>
        <begin position="94"/>
        <end position="115"/>
    </location>
</feature>
<feature type="transmembrane region" description="Helical" evidence="10">
    <location>
        <begin position="127"/>
        <end position="146"/>
    </location>
</feature>
<evidence type="ECO:0000256" key="9">
    <source>
        <dbReference type="RuleBase" id="RU000688"/>
    </source>
</evidence>
<sequence>MVFETEVANDKSAILSQGIIVLVLFVLGMMGNGILLVVYWRDHRMKTPTNMLVISHSLAEFSFSINGILVYGSSLIRLEVLGGNLCIFAGTVNMFLFFVSVLSLAAIAVDRYFAVVKRSHHKFTKKVAMRVVILIWSQAVVSAIPWDLILIKRPGKRFIAWVLGNCEKYLTLQEHNYMPVIVLRLVLWMVSFFVPCCIIFYASVRILRSALHKRTRVHVVEYPRNPADAYSKSAYTTIMIITVYFLCLIPSMVLYILREGSSSYYSLTLHSIAKVAMSFRSVCYPVIFIARNRKFSGYVRSFFEKKFRCIRRVYAAMCCRPPDCGLATSNVYICSPNPGQSSTCNIYRHSERKTTPFRGTPVKLAFSDLNDLKDSLA</sequence>
<comment type="similarity">
    <text evidence="9">Belongs to the G-protein coupled receptor 1 family.</text>
</comment>
<evidence type="ECO:0000256" key="3">
    <source>
        <dbReference type="ARBA" id="ARBA00022692"/>
    </source>
</evidence>
<keyword evidence="8 9" id="KW-0807">Transducer</keyword>
<keyword evidence="6 10" id="KW-0472">Membrane</keyword>
<feature type="transmembrane region" description="Helical" evidence="10">
    <location>
        <begin position="19"/>
        <end position="40"/>
    </location>
</feature>
<evidence type="ECO:0000256" key="6">
    <source>
        <dbReference type="ARBA" id="ARBA00023136"/>
    </source>
</evidence>
<dbReference type="PROSITE" id="PS00237">
    <property type="entry name" value="G_PROTEIN_RECEP_F1_1"/>
    <property type="match status" value="1"/>
</dbReference>
<comment type="caution">
    <text evidence="12">The sequence shown here is derived from an EMBL/GenBank/DDBJ whole genome shotgun (WGS) entry which is preliminary data.</text>
</comment>
<keyword evidence="3 9" id="KW-0812">Transmembrane</keyword>
<evidence type="ECO:0000256" key="7">
    <source>
        <dbReference type="ARBA" id="ARBA00023170"/>
    </source>
</evidence>
<keyword evidence="7 9" id="KW-0675">Receptor</keyword>
<reference evidence="12" key="1">
    <citation type="submission" date="2023-01" db="EMBL/GenBank/DDBJ databases">
        <title>Genome assembly of the deep-sea coral Lophelia pertusa.</title>
        <authorList>
            <person name="Herrera S."/>
            <person name="Cordes E."/>
        </authorList>
    </citation>
    <scope>NUCLEOTIDE SEQUENCE</scope>
    <source>
        <strain evidence="12">USNM1676648</strain>
        <tissue evidence="12">Polyp</tissue>
    </source>
</reference>
<dbReference type="SUPFAM" id="SSF81321">
    <property type="entry name" value="Family A G protein-coupled receptor-like"/>
    <property type="match status" value="1"/>
</dbReference>
<keyword evidence="13" id="KW-1185">Reference proteome</keyword>
<dbReference type="Proteomes" id="UP001163046">
    <property type="component" value="Unassembled WGS sequence"/>
</dbReference>
<dbReference type="GO" id="GO:0005886">
    <property type="term" value="C:plasma membrane"/>
    <property type="evidence" value="ECO:0007669"/>
    <property type="project" value="UniProtKB-SubCell"/>
</dbReference>
<dbReference type="PANTHER" id="PTHR22752">
    <property type="entry name" value="G PROTEIN-COUPLED RECEPTOR"/>
    <property type="match status" value="1"/>
</dbReference>
<dbReference type="InterPro" id="IPR000276">
    <property type="entry name" value="GPCR_Rhodpsn"/>
</dbReference>
<evidence type="ECO:0000256" key="5">
    <source>
        <dbReference type="ARBA" id="ARBA00023040"/>
    </source>
</evidence>
<feature type="transmembrane region" description="Helical" evidence="10">
    <location>
        <begin position="269"/>
        <end position="290"/>
    </location>
</feature>
<dbReference type="Gene3D" id="1.20.1070.10">
    <property type="entry name" value="Rhodopsin 7-helix transmembrane proteins"/>
    <property type="match status" value="1"/>
</dbReference>
<keyword evidence="4 10" id="KW-1133">Transmembrane helix</keyword>
<name>A0A9W9YRY1_9CNID</name>
<keyword evidence="5 9" id="KW-0297">G-protein coupled receptor</keyword>
<dbReference type="InterPro" id="IPR017452">
    <property type="entry name" value="GPCR_Rhodpsn_7TM"/>
</dbReference>
<evidence type="ECO:0000313" key="12">
    <source>
        <dbReference type="EMBL" id="KAJ7365125.1"/>
    </source>
</evidence>
<feature type="transmembrane region" description="Helical" evidence="10">
    <location>
        <begin position="52"/>
        <end position="74"/>
    </location>
</feature>
<keyword evidence="2" id="KW-1003">Cell membrane</keyword>
<dbReference type="Pfam" id="PF00001">
    <property type="entry name" value="7tm_1"/>
    <property type="match status" value="1"/>
</dbReference>
<dbReference type="PROSITE" id="PS50262">
    <property type="entry name" value="G_PROTEIN_RECEP_F1_2"/>
    <property type="match status" value="1"/>
</dbReference>
<dbReference type="GO" id="GO:0004930">
    <property type="term" value="F:G protein-coupled receptor activity"/>
    <property type="evidence" value="ECO:0007669"/>
    <property type="project" value="UniProtKB-KW"/>
</dbReference>
<gene>
    <name evidence="12" type="primary">OPN4_2</name>
    <name evidence="12" type="ORF">OS493_007774</name>
</gene>
<accession>A0A9W9YRY1</accession>